<proteinExistence type="predicted"/>
<organism evidence="1 2">
    <name type="scientific">Elysia crispata</name>
    <name type="common">lettuce slug</name>
    <dbReference type="NCBI Taxonomy" id="231223"/>
    <lineage>
        <taxon>Eukaryota</taxon>
        <taxon>Metazoa</taxon>
        <taxon>Spiralia</taxon>
        <taxon>Lophotrochozoa</taxon>
        <taxon>Mollusca</taxon>
        <taxon>Gastropoda</taxon>
        <taxon>Heterobranchia</taxon>
        <taxon>Euthyneura</taxon>
        <taxon>Panpulmonata</taxon>
        <taxon>Sacoglossa</taxon>
        <taxon>Placobranchoidea</taxon>
        <taxon>Plakobranchidae</taxon>
        <taxon>Elysia</taxon>
    </lineage>
</organism>
<sequence>MSNKLANRITVSASGREATAPTDFPRLLASNWHLPVELTSSYPRLRLNRNYSHIRFFSEPARHRACKGLMNLTCNPTLSSHSIAGEGKHEDVPHYHSVVTTVGGPECPHWFDHSPKLASRNWARRERYYSQTRTHREPHLVWRADCTQWSAAKWTFGL</sequence>
<evidence type="ECO:0000313" key="1">
    <source>
        <dbReference type="EMBL" id="KAK3751601.1"/>
    </source>
</evidence>
<reference evidence="1" key="1">
    <citation type="journal article" date="2023" name="G3 (Bethesda)">
        <title>A reference genome for the long-term kleptoplast-retaining sea slug Elysia crispata morphotype clarki.</title>
        <authorList>
            <person name="Eastman K.E."/>
            <person name="Pendleton A.L."/>
            <person name="Shaikh M.A."/>
            <person name="Suttiyut T."/>
            <person name="Ogas R."/>
            <person name="Tomko P."/>
            <person name="Gavelis G."/>
            <person name="Widhalm J.R."/>
            <person name="Wisecaver J.H."/>
        </authorList>
    </citation>
    <scope>NUCLEOTIDE SEQUENCE</scope>
    <source>
        <strain evidence="1">ECLA1</strain>
    </source>
</reference>
<gene>
    <name evidence="1" type="ORF">RRG08_012663</name>
</gene>
<keyword evidence="2" id="KW-1185">Reference proteome</keyword>
<dbReference type="Proteomes" id="UP001283361">
    <property type="component" value="Unassembled WGS sequence"/>
</dbReference>
<dbReference type="EMBL" id="JAWDGP010005812">
    <property type="protein sequence ID" value="KAK3751601.1"/>
    <property type="molecule type" value="Genomic_DNA"/>
</dbReference>
<protein>
    <submittedName>
        <fullName evidence="1">Uncharacterized protein</fullName>
    </submittedName>
</protein>
<dbReference type="AlphaFoldDB" id="A0AAE0YPD3"/>
<comment type="caution">
    <text evidence="1">The sequence shown here is derived from an EMBL/GenBank/DDBJ whole genome shotgun (WGS) entry which is preliminary data.</text>
</comment>
<name>A0AAE0YPD3_9GAST</name>
<accession>A0AAE0YPD3</accession>
<evidence type="ECO:0000313" key="2">
    <source>
        <dbReference type="Proteomes" id="UP001283361"/>
    </source>
</evidence>